<proteinExistence type="predicted"/>
<dbReference type="Gene3D" id="3.30.70.1450">
    <property type="entry name" value="Regulator of K+ conductance, C-terminal domain"/>
    <property type="match status" value="1"/>
</dbReference>
<dbReference type="GO" id="GO:0006813">
    <property type="term" value="P:potassium ion transport"/>
    <property type="evidence" value="ECO:0007669"/>
    <property type="project" value="InterPro"/>
</dbReference>
<dbReference type="PROSITE" id="PS51201">
    <property type="entry name" value="RCK_N"/>
    <property type="match status" value="1"/>
</dbReference>
<gene>
    <name evidence="3" type="ORF">IAB14_04110</name>
</gene>
<dbReference type="Gene3D" id="3.40.50.720">
    <property type="entry name" value="NAD(P)-binding Rossmann-like Domain"/>
    <property type="match status" value="1"/>
</dbReference>
<dbReference type="PANTHER" id="PTHR43833:SF7">
    <property type="entry name" value="KTR SYSTEM POTASSIUM UPTAKE PROTEIN C"/>
    <property type="match status" value="1"/>
</dbReference>
<name>A0A9D1NBX1_9FIRM</name>
<feature type="domain" description="RCK C-terminal" evidence="2">
    <location>
        <begin position="146"/>
        <end position="227"/>
    </location>
</feature>
<dbReference type="InterPro" id="IPR050721">
    <property type="entry name" value="Trk_Ktr_HKT_K-transport"/>
</dbReference>
<dbReference type="GO" id="GO:0008324">
    <property type="term" value="F:monoatomic cation transmembrane transporter activity"/>
    <property type="evidence" value="ECO:0007669"/>
    <property type="project" value="InterPro"/>
</dbReference>
<dbReference type="AlphaFoldDB" id="A0A9D1NBX1"/>
<evidence type="ECO:0000313" key="4">
    <source>
        <dbReference type="Proteomes" id="UP000886891"/>
    </source>
</evidence>
<dbReference type="Pfam" id="PF02080">
    <property type="entry name" value="TrkA_C"/>
    <property type="match status" value="1"/>
</dbReference>
<reference evidence="3" key="1">
    <citation type="submission" date="2020-10" db="EMBL/GenBank/DDBJ databases">
        <authorList>
            <person name="Gilroy R."/>
        </authorList>
    </citation>
    <scope>NUCLEOTIDE SEQUENCE</scope>
    <source>
        <strain evidence="3">23406</strain>
    </source>
</reference>
<comment type="caution">
    <text evidence="3">The sequence shown here is derived from an EMBL/GenBank/DDBJ whole genome shotgun (WGS) entry which is preliminary data.</text>
</comment>
<reference evidence="3" key="2">
    <citation type="journal article" date="2021" name="PeerJ">
        <title>Extensive microbial diversity within the chicken gut microbiome revealed by metagenomics and culture.</title>
        <authorList>
            <person name="Gilroy R."/>
            <person name="Ravi A."/>
            <person name="Getino M."/>
            <person name="Pursley I."/>
            <person name="Horton D.L."/>
            <person name="Alikhan N.F."/>
            <person name="Baker D."/>
            <person name="Gharbi K."/>
            <person name="Hall N."/>
            <person name="Watson M."/>
            <person name="Adriaenssens E.M."/>
            <person name="Foster-Nyarko E."/>
            <person name="Jarju S."/>
            <person name="Secka A."/>
            <person name="Antonio M."/>
            <person name="Oren A."/>
            <person name="Chaudhuri R.R."/>
            <person name="La Ragione R."/>
            <person name="Hildebrand F."/>
            <person name="Pallen M.J."/>
        </authorList>
    </citation>
    <scope>NUCLEOTIDE SEQUENCE</scope>
    <source>
        <strain evidence="3">23406</strain>
    </source>
</reference>
<dbReference type="Pfam" id="PF02254">
    <property type="entry name" value="TrkA_N"/>
    <property type="match status" value="1"/>
</dbReference>
<feature type="domain" description="RCK N-terminal" evidence="1">
    <location>
        <begin position="10"/>
        <end position="126"/>
    </location>
</feature>
<dbReference type="InterPro" id="IPR036291">
    <property type="entry name" value="NAD(P)-bd_dom_sf"/>
</dbReference>
<organism evidence="3 4">
    <name type="scientific">Candidatus Stercoripulliclostridium merdipullorum</name>
    <dbReference type="NCBI Taxonomy" id="2840952"/>
    <lineage>
        <taxon>Bacteria</taxon>
        <taxon>Bacillati</taxon>
        <taxon>Bacillota</taxon>
        <taxon>Clostridia</taxon>
        <taxon>Eubacteriales</taxon>
        <taxon>Candidatus Stercoripulliclostridium</taxon>
    </lineage>
</organism>
<accession>A0A9D1NBX1</accession>
<dbReference type="PANTHER" id="PTHR43833">
    <property type="entry name" value="POTASSIUM CHANNEL PROTEIN 2-RELATED-RELATED"/>
    <property type="match status" value="1"/>
</dbReference>
<dbReference type="EMBL" id="DVOH01000029">
    <property type="protein sequence ID" value="HIV00283.1"/>
    <property type="molecule type" value="Genomic_DNA"/>
</dbReference>
<dbReference type="InterPro" id="IPR006037">
    <property type="entry name" value="RCK_C"/>
</dbReference>
<sequence length="227" mass="24322">MINKLPKFNMQQVAVLGLGRFGTELTKSLSECGCEVLAVDESEEKTNAVAEFATHTATTNVAEENNLRTLGIAEFDGVVIAIGDNIQASIITALNCKEMGVNYIAAKAQNEKHAKVLEKIGVDYVVIPEADTARKTARLLTHPKINDLIELAGGYGIAEIGVAEGWEGKMLSELDIRNRYRVNVLIAINGKGEVDANPSGTTKLERGSKLIVGGTKKDLDALSGKLN</sequence>
<evidence type="ECO:0000313" key="3">
    <source>
        <dbReference type="EMBL" id="HIV00283.1"/>
    </source>
</evidence>
<dbReference type="SUPFAM" id="SSF51735">
    <property type="entry name" value="NAD(P)-binding Rossmann-fold domains"/>
    <property type="match status" value="1"/>
</dbReference>
<dbReference type="SUPFAM" id="SSF116726">
    <property type="entry name" value="TrkA C-terminal domain-like"/>
    <property type="match status" value="1"/>
</dbReference>
<dbReference type="PROSITE" id="PS51202">
    <property type="entry name" value="RCK_C"/>
    <property type="match status" value="1"/>
</dbReference>
<evidence type="ECO:0000259" key="2">
    <source>
        <dbReference type="PROSITE" id="PS51202"/>
    </source>
</evidence>
<dbReference type="InterPro" id="IPR003148">
    <property type="entry name" value="RCK_N"/>
</dbReference>
<dbReference type="Proteomes" id="UP000886891">
    <property type="component" value="Unassembled WGS sequence"/>
</dbReference>
<dbReference type="InterPro" id="IPR036721">
    <property type="entry name" value="RCK_C_sf"/>
</dbReference>
<protein>
    <submittedName>
        <fullName evidence="3">TrkA family potassium uptake protein</fullName>
    </submittedName>
</protein>
<evidence type="ECO:0000259" key="1">
    <source>
        <dbReference type="PROSITE" id="PS51201"/>
    </source>
</evidence>